<dbReference type="OrthoDB" id="3368165at2"/>
<dbReference type="SUPFAM" id="SSF56634">
    <property type="entry name" value="Heme-dependent catalase-like"/>
    <property type="match status" value="1"/>
</dbReference>
<comment type="caution">
    <text evidence="1">The sequence shown here is derived from an EMBL/GenBank/DDBJ whole genome shotgun (WGS) entry which is preliminary data.</text>
</comment>
<reference evidence="1 2" key="1">
    <citation type="submission" date="2018-11" db="EMBL/GenBank/DDBJ databases">
        <title>Draft genome sequence of Cellulomonas takizawaensis strain TKZ-21.</title>
        <authorList>
            <person name="Yamamura H."/>
            <person name="Hayashi T."/>
            <person name="Hamada M."/>
            <person name="Serisawa Y."/>
            <person name="Matsuyama K."/>
            <person name="Nakagawa Y."/>
            <person name="Otoguro M."/>
            <person name="Yanagida F."/>
            <person name="Hayakawa M."/>
        </authorList>
    </citation>
    <scope>NUCLEOTIDE SEQUENCE [LARGE SCALE GENOMIC DNA]</scope>
    <source>
        <strain evidence="1 2">TKZ-21</strain>
    </source>
</reference>
<dbReference type="RefSeq" id="WP_160142939.1">
    <property type="nucleotide sequence ID" value="NZ_BHYL01000366.1"/>
</dbReference>
<dbReference type="InterPro" id="IPR020835">
    <property type="entry name" value="Catalase_sf"/>
</dbReference>
<dbReference type="Proteomes" id="UP000288246">
    <property type="component" value="Unassembled WGS sequence"/>
</dbReference>
<dbReference type="AlphaFoldDB" id="A0A401V4N6"/>
<gene>
    <name evidence="1" type="ORF">CTKZ_34450</name>
</gene>
<evidence type="ECO:0000313" key="1">
    <source>
        <dbReference type="EMBL" id="GCD21883.1"/>
    </source>
</evidence>
<proteinExistence type="predicted"/>
<evidence type="ECO:0008006" key="3">
    <source>
        <dbReference type="Google" id="ProtNLM"/>
    </source>
</evidence>
<sequence length="218" mass="22991">MTAVADGVGGALGGLADAAGRRTGRRPLHARGIVLPASLRIGDDPDAPGAVDTFSGGAVVRLSRAAGLPRPWPDVHGLAVRWERRGRAEALLLSGTGTGSLSRFVLAPRRRVVDGPFTTLMPFRSPDGPVVIAARPAARPDGGLDVLLLSSRLRGPWSRWGVLRVDAPGGAATDDDVRFDPVLDCPSGLATYRWAAALRLPAYRHARRSAPDPGRLPW</sequence>
<evidence type="ECO:0000313" key="2">
    <source>
        <dbReference type="Proteomes" id="UP000288246"/>
    </source>
</evidence>
<dbReference type="EMBL" id="BHYL01000366">
    <property type="protein sequence ID" value="GCD21883.1"/>
    <property type="molecule type" value="Genomic_DNA"/>
</dbReference>
<protein>
    <recommendedName>
        <fullName evidence="3">Phosphodiesterase</fullName>
    </recommendedName>
</protein>
<organism evidence="1 2">
    <name type="scientific">Cellulomonas algicola</name>
    <dbReference type="NCBI Taxonomy" id="2071633"/>
    <lineage>
        <taxon>Bacteria</taxon>
        <taxon>Bacillati</taxon>
        <taxon>Actinomycetota</taxon>
        <taxon>Actinomycetes</taxon>
        <taxon>Micrococcales</taxon>
        <taxon>Cellulomonadaceae</taxon>
        <taxon>Cellulomonas</taxon>
    </lineage>
</organism>
<dbReference type="GO" id="GO:0020037">
    <property type="term" value="F:heme binding"/>
    <property type="evidence" value="ECO:0007669"/>
    <property type="project" value="InterPro"/>
</dbReference>
<keyword evidence="2" id="KW-1185">Reference proteome</keyword>
<name>A0A401V4N6_9CELL</name>
<accession>A0A401V4N6</accession>